<name>A0A9P6I8B1_9PEZI</name>
<dbReference type="OrthoDB" id="4152607at2759"/>
<protein>
    <recommendedName>
        <fullName evidence="1">DUF7587 domain-containing protein</fullName>
    </recommendedName>
</protein>
<keyword evidence="3" id="KW-1185">Reference proteome</keyword>
<feature type="domain" description="DUF7587" evidence="1">
    <location>
        <begin position="37"/>
        <end position="192"/>
    </location>
</feature>
<dbReference type="EMBL" id="JAATWM020000013">
    <property type="protein sequence ID" value="KAF9877567.1"/>
    <property type="molecule type" value="Genomic_DNA"/>
</dbReference>
<organism evidence="2 3">
    <name type="scientific">Colletotrichum karsti</name>
    <dbReference type="NCBI Taxonomy" id="1095194"/>
    <lineage>
        <taxon>Eukaryota</taxon>
        <taxon>Fungi</taxon>
        <taxon>Dikarya</taxon>
        <taxon>Ascomycota</taxon>
        <taxon>Pezizomycotina</taxon>
        <taxon>Sordariomycetes</taxon>
        <taxon>Hypocreomycetidae</taxon>
        <taxon>Glomerellales</taxon>
        <taxon>Glomerellaceae</taxon>
        <taxon>Colletotrichum</taxon>
        <taxon>Colletotrichum boninense species complex</taxon>
    </lineage>
</organism>
<reference evidence="2" key="1">
    <citation type="submission" date="2020-03" db="EMBL/GenBank/DDBJ databases">
        <authorList>
            <person name="He L."/>
        </authorList>
    </citation>
    <scope>NUCLEOTIDE SEQUENCE</scope>
    <source>
        <strain evidence="2">CkLH20</strain>
    </source>
</reference>
<reference evidence="2" key="2">
    <citation type="submission" date="2020-11" db="EMBL/GenBank/DDBJ databases">
        <title>Whole genome sequencing of Colletotrichum sp.</title>
        <authorList>
            <person name="Li H."/>
        </authorList>
    </citation>
    <scope>NUCLEOTIDE SEQUENCE</scope>
    <source>
        <strain evidence="2">CkLH20</strain>
    </source>
</reference>
<accession>A0A9P6I8B1</accession>
<dbReference type="RefSeq" id="XP_038747028.1">
    <property type="nucleotide sequence ID" value="XM_038887421.1"/>
</dbReference>
<evidence type="ECO:0000313" key="3">
    <source>
        <dbReference type="Proteomes" id="UP000781932"/>
    </source>
</evidence>
<sequence length="302" mass="34522">MAPDSQNDDGPILFKPDTIPPHAFPQHEDLKQCVDNIPRYLFRVTSPQSAGATSVTEVCSRAWLNNASDRNQDLFAYSEDFSPSLIAQKLEDHLLCMLKFDSNLVSWTSSLLFALHYAVYRHYLGERLEDLSLLVVDTTQFQRGTIIRDHLAIKAFESYSVLPADGDGLKILHKWRNGHAYFGEYLSQGRLPLDPKYCAQVTMQKLHEEGLVSLYPSIWYRDLPATWCGALLVLRAEVSSASRRMEERDVLRAMNLAKTFPCRDFHLPMTFMFLSLCPRNIDDSFSLLLQESMLESDEFSSK</sequence>
<evidence type="ECO:0000259" key="1">
    <source>
        <dbReference type="Pfam" id="PF24494"/>
    </source>
</evidence>
<dbReference type="GeneID" id="62160495"/>
<gene>
    <name evidence="2" type="ORF">CkaCkLH20_04702</name>
</gene>
<evidence type="ECO:0000313" key="2">
    <source>
        <dbReference type="EMBL" id="KAF9877567.1"/>
    </source>
</evidence>
<dbReference type="InterPro" id="IPR056009">
    <property type="entry name" value="DUF7587"/>
</dbReference>
<dbReference type="Pfam" id="PF24494">
    <property type="entry name" value="DUF7587"/>
    <property type="match status" value="1"/>
</dbReference>
<proteinExistence type="predicted"/>
<dbReference type="Proteomes" id="UP000781932">
    <property type="component" value="Unassembled WGS sequence"/>
</dbReference>
<comment type="caution">
    <text evidence="2">The sequence shown here is derived from an EMBL/GenBank/DDBJ whole genome shotgun (WGS) entry which is preliminary data.</text>
</comment>
<dbReference type="AlphaFoldDB" id="A0A9P6I8B1"/>